<evidence type="ECO:0000256" key="6">
    <source>
        <dbReference type="ARBA" id="ARBA00023242"/>
    </source>
</evidence>
<dbReference type="AlphaFoldDB" id="A0A059A5X5"/>
<feature type="domain" description="HTH myb-type" evidence="8">
    <location>
        <begin position="7"/>
        <end position="59"/>
    </location>
</feature>
<sequence length="349" mass="39375">MARSSCNQKLRKGLWSPEEDEKLFNYISRHGLGCWSSVPKLAGLQRCGKSCRLRWINYLRPDLKRGMFSQQEEDLIITLHAALGNRWAQIATQLPGRTDNEIKNFWNSYVRKKLTKQGIDPVTHKPLRELNSMSENCVEIEAAQALQEFKGSRDISSLRAKEPAFPIDGMHGGPMESPVGEVFLNRALFDPSSSLEFHNAINPVLHGAKSRLVDPGYFEMNAAPFSSVSSSMEIDHENKNTSGNLVSRMSCLFFHEAKKYCSNSSNNISNNTEFQLNSAAENKDLPWADDEELDPLHQFQVNVTGSEDLKSISWQEEHLLAHAAVDFHGNHPSMSLSDDQILQAHFNIF</sequence>
<dbReference type="OrthoDB" id="2143914at2759"/>
<keyword evidence="3" id="KW-0805">Transcription regulation</keyword>
<accession>A0A059A5X5</accession>
<evidence type="ECO:0000256" key="2">
    <source>
        <dbReference type="ARBA" id="ARBA00022737"/>
    </source>
</evidence>
<dbReference type="FunFam" id="1.10.10.60:FF:000047">
    <property type="entry name" value="Myb transcription factor"/>
    <property type="match status" value="1"/>
</dbReference>
<keyword evidence="6" id="KW-0539">Nucleus</keyword>
<dbReference type="CDD" id="cd00167">
    <property type="entry name" value="SANT"/>
    <property type="match status" value="2"/>
</dbReference>
<dbReference type="SMART" id="SM00717">
    <property type="entry name" value="SANT"/>
    <property type="match status" value="2"/>
</dbReference>
<reference evidence="9" key="1">
    <citation type="submission" date="2013-07" db="EMBL/GenBank/DDBJ databases">
        <title>The genome of Eucalyptus grandis.</title>
        <authorList>
            <person name="Schmutz J."/>
            <person name="Hayes R."/>
            <person name="Myburg A."/>
            <person name="Tuskan G."/>
            <person name="Grattapaglia D."/>
            <person name="Rokhsar D.S."/>
        </authorList>
    </citation>
    <scope>NUCLEOTIDE SEQUENCE</scope>
    <source>
        <tissue evidence="9">Leaf extractions</tissue>
    </source>
</reference>
<evidence type="ECO:0000256" key="3">
    <source>
        <dbReference type="ARBA" id="ARBA00023015"/>
    </source>
</evidence>
<dbReference type="InterPro" id="IPR017930">
    <property type="entry name" value="Myb_dom"/>
</dbReference>
<evidence type="ECO:0000259" key="7">
    <source>
        <dbReference type="PROSITE" id="PS50090"/>
    </source>
</evidence>
<dbReference type="Gene3D" id="1.10.10.60">
    <property type="entry name" value="Homeodomain-like"/>
    <property type="match status" value="2"/>
</dbReference>
<evidence type="ECO:0000259" key="8">
    <source>
        <dbReference type="PROSITE" id="PS51294"/>
    </source>
</evidence>
<comment type="subcellular location">
    <subcellularLocation>
        <location evidence="1">Nucleus</location>
    </subcellularLocation>
</comment>
<protein>
    <submittedName>
        <fullName evidence="9">Uncharacterized protein</fullName>
    </submittedName>
</protein>
<dbReference type="InterPro" id="IPR051953">
    <property type="entry name" value="Plant_SW-associated_TFs"/>
</dbReference>
<evidence type="ECO:0000256" key="5">
    <source>
        <dbReference type="ARBA" id="ARBA00023163"/>
    </source>
</evidence>
<evidence type="ECO:0000313" key="9">
    <source>
        <dbReference type="EMBL" id="KCW49233.1"/>
    </source>
</evidence>
<keyword evidence="5" id="KW-0804">Transcription</keyword>
<dbReference type="PROSITE" id="PS51294">
    <property type="entry name" value="HTH_MYB"/>
    <property type="match status" value="2"/>
</dbReference>
<dbReference type="GO" id="GO:0000976">
    <property type="term" value="F:transcription cis-regulatory region binding"/>
    <property type="evidence" value="ECO:0000318"/>
    <property type="project" value="GO_Central"/>
</dbReference>
<keyword evidence="2" id="KW-0677">Repeat</keyword>
<dbReference type="InParanoid" id="A0A059A5X5"/>
<dbReference type="GO" id="GO:0005634">
    <property type="term" value="C:nucleus"/>
    <property type="evidence" value="ECO:0000318"/>
    <property type="project" value="GO_Central"/>
</dbReference>
<dbReference type="Gramene" id="KCW49233">
    <property type="protein sequence ID" value="KCW49233"/>
    <property type="gene ID" value="EUGRSUZ_K02806"/>
</dbReference>
<dbReference type="SMR" id="A0A059A5X5"/>
<feature type="domain" description="Myb-like" evidence="7">
    <location>
        <begin position="60"/>
        <end position="110"/>
    </location>
</feature>
<feature type="domain" description="Myb-like" evidence="7">
    <location>
        <begin position="7"/>
        <end position="59"/>
    </location>
</feature>
<dbReference type="KEGG" id="egr:104426233"/>
<evidence type="ECO:0000256" key="1">
    <source>
        <dbReference type="ARBA" id="ARBA00004123"/>
    </source>
</evidence>
<dbReference type="eggNOG" id="KOG0048">
    <property type="taxonomic scope" value="Eukaryota"/>
</dbReference>
<dbReference type="InterPro" id="IPR009057">
    <property type="entry name" value="Homeodomain-like_sf"/>
</dbReference>
<feature type="domain" description="HTH myb-type" evidence="8">
    <location>
        <begin position="60"/>
        <end position="114"/>
    </location>
</feature>
<dbReference type="EMBL" id="KK198763">
    <property type="protein sequence ID" value="KCW49233.1"/>
    <property type="molecule type" value="Genomic_DNA"/>
</dbReference>
<dbReference type="SUPFAM" id="SSF46689">
    <property type="entry name" value="Homeodomain-like"/>
    <property type="match status" value="1"/>
</dbReference>
<dbReference type="FunFam" id="1.10.10.60:FF:000394">
    <property type="entry name" value="MYB transcription factor"/>
    <property type="match status" value="1"/>
</dbReference>
<dbReference type="PANTHER" id="PTHR47997">
    <property type="entry name" value="MYB DOMAIN PROTEIN 55"/>
    <property type="match status" value="1"/>
</dbReference>
<keyword evidence="4" id="KW-0238">DNA-binding</keyword>
<evidence type="ECO:0000256" key="4">
    <source>
        <dbReference type="ARBA" id="ARBA00023125"/>
    </source>
</evidence>
<dbReference type="InterPro" id="IPR001005">
    <property type="entry name" value="SANT/Myb"/>
</dbReference>
<gene>
    <name evidence="9" type="ORF">EUGRSUZ_K02806</name>
</gene>
<dbReference type="PANTHER" id="PTHR47997:SF34">
    <property type="entry name" value="TRANSCRIPTION FACTOR MYB86-LIKE"/>
    <property type="match status" value="1"/>
</dbReference>
<name>A0A059A5X5_EUCGR</name>
<proteinExistence type="predicted"/>
<dbReference type="Pfam" id="PF00249">
    <property type="entry name" value="Myb_DNA-binding"/>
    <property type="match status" value="2"/>
</dbReference>
<dbReference type="PROSITE" id="PS50090">
    <property type="entry name" value="MYB_LIKE"/>
    <property type="match status" value="2"/>
</dbReference>
<organism evidence="9">
    <name type="scientific">Eucalyptus grandis</name>
    <name type="common">Flooded gum</name>
    <dbReference type="NCBI Taxonomy" id="71139"/>
    <lineage>
        <taxon>Eukaryota</taxon>
        <taxon>Viridiplantae</taxon>
        <taxon>Streptophyta</taxon>
        <taxon>Embryophyta</taxon>
        <taxon>Tracheophyta</taxon>
        <taxon>Spermatophyta</taxon>
        <taxon>Magnoliopsida</taxon>
        <taxon>eudicotyledons</taxon>
        <taxon>Gunneridae</taxon>
        <taxon>Pentapetalae</taxon>
        <taxon>rosids</taxon>
        <taxon>malvids</taxon>
        <taxon>Myrtales</taxon>
        <taxon>Myrtaceae</taxon>
        <taxon>Myrtoideae</taxon>
        <taxon>Eucalypteae</taxon>
        <taxon>Eucalyptus</taxon>
    </lineage>
</organism>
<dbReference type="GO" id="GO:0006355">
    <property type="term" value="P:regulation of DNA-templated transcription"/>
    <property type="evidence" value="ECO:0000318"/>
    <property type="project" value="GO_Central"/>
</dbReference>